<dbReference type="AlphaFoldDB" id="A0A484QXS1"/>
<organism evidence="1">
    <name type="scientific">plant metagenome</name>
    <dbReference type="NCBI Taxonomy" id="1297885"/>
    <lineage>
        <taxon>unclassified sequences</taxon>
        <taxon>metagenomes</taxon>
        <taxon>organismal metagenomes</taxon>
    </lineage>
</organism>
<gene>
    <name evidence="1" type="ORF">ANT2_4457</name>
    <name evidence="2" type="ORF">ANT3_4461</name>
</gene>
<dbReference type="EMBL" id="CAADIG010000014">
    <property type="protein sequence ID" value="VFR43012.1"/>
    <property type="molecule type" value="Genomic_DNA"/>
</dbReference>
<protein>
    <submittedName>
        <fullName evidence="1">SAM (And some other nucleotide) binding motif</fullName>
    </submittedName>
</protein>
<accession>A0A484QXS1</accession>
<dbReference type="EMBL" id="CAADID010000023">
    <property type="protein sequence ID" value="VFR74274.1"/>
    <property type="molecule type" value="Genomic_DNA"/>
</dbReference>
<evidence type="ECO:0000313" key="2">
    <source>
        <dbReference type="EMBL" id="VFR74274.1"/>
    </source>
</evidence>
<reference evidence="1" key="1">
    <citation type="submission" date="2019-03" db="EMBL/GenBank/DDBJ databases">
        <authorList>
            <person name="Danneels B."/>
        </authorList>
    </citation>
    <scope>NUCLEOTIDE SEQUENCE</scope>
</reference>
<proteinExistence type="predicted"/>
<evidence type="ECO:0000313" key="1">
    <source>
        <dbReference type="EMBL" id="VFR43012.1"/>
    </source>
</evidence>
<sequence length="123" mass="14499">MIQAARLRHRQGKTPGFVVADTPPEIADYGVASGVFNVRQHRSEVEWRGYLLDTLDTLDRTSRRGFSFNCLTCYSDEDRKRDYLYYADPLFIFDFCKRRYSRQIALLHDYGLYEFTVLVRKVA</sequence>
<name>A0A484QXS1_9ZZZZ</name>